<keyword evidence="2" id="KW-0378">Hydrolase</keyword>
<dbReference type="Proteomes" id="UP000198741">
    <property type="component" value="Chromosome I"/>
</dbReference>
<evidence type="ECO:0000313" key="3">
    <source>
        <dbReference type="Proteomes" id="UP000198741"/>
    </source>
</evidence>
<gene>
    <name evidence="2" type="ORF">SAMN04515671_3087</name>
</gene>
<protein>
    <submittedName>
        <fullName evidence="2">Predicted phosphohydrolase, Cof family, HAD superfamily</fullName>
    </submittedName>
</protein>
<dbReference type="Gene3D" id="1.10.3420.10">
    <property type="entry name" value="putative ntp pyrophosphohydrolase like domain"/>
    <property type="match status" value="1"/>
</dbReference>
<dbReference type="GO" id="GO:0016787">
    <property type="term" value="F:hydrolase activity"/>
    <property type="evidence" value="ECO:0007669"/>
    <property type="project" value="UniProtKB-KW"/>
</dbReference>
<name>A0A1H0QHU6_9ACTN</name>
<accession>A0A1H0QHU6</accession>
<evidence type="ECO:0000313" key="2">
    <source>
        <dbReference type="EMBL" id="SDP16306.1"/>
    </source>
</evidence>
<keyword evidence="3" id="KW-1185">Reference proteome</keyword>
<dbReference type="InterPro" id="IPR023292">
    <property type="entry name" value="NTP_PyroPHydrolase-like_dom_sf"/>
</dbReference>
<sequence length="157" mass="16564">MASSSASIAPERVSADDPRDPVGSSRIAGQVGEFHRSYELPVRTSPTAAVGDQQTALRLALIEEEVGELREAAERGDLIGVADALADIVYVAYGTAHVYGIDLDAVLDEVHASNMTKLGVDGRPVRRADGKVLKGPGYRAPDVKAVLAAQPRDTLDT</sequence>
<dbReference type="InterPro" id="IPR021130">
    <property type="entry name" value="PRib-ATP_PPHydrolase-like"/>
</dbReference>
<organism evidence="2 3">
    <name type="scientific">Nakamurella panacisegetis</name>
    <dbReference type="NCBI Taxonomy" id="1090615"/>
    <lineage>
        <taxon>Bacteria</taxon>
        <taxon>Bacillati</taxon>
        <taxon>Actinomycetota</taxon>
        <taxon>Actinomycetes</taxon>
        <taxon>Nakamurellales</taxon>
        <taxon>Nakamurellaceae</taxon>
        <taxon>Nakamurella</taxon>
    </lineage>
</organism>
<dbReference type="CDD" id="cd11530">
    <property type="entry name" value="NTP-PPase_DR2231_like"/>
    <property type="match status" value="1"/>
</dbReference>
<dbReference type="AlphaFoldDB" id="A0A1H0QHU6"/>
<dbReference type="SUPFAM" id="SSF101386">
    <property type="entry name" value="all-alpha NTP pyrophosphatases"/>
    <property type="match status" value="1"/>
</dbReference>
<dbReference type="InterPro" id="IPR033653">
    <property type="entry name" value="NTP-PPase_DR2231-like"/>
</dbReference>
<feature type="region of interest" description="Disordered" evidence="1">
    <location>
        <begin position="1"/>
        <end position="28"/>
    </location>
</feature>
<reference evidence="2 3" key="1">
    <citation type="submission" date="2016-10" db="EMBL/GenBank/DDBJ databases">
        <authorList>
            <person name="de Groot N.N."/>
        </authorList>
    </citation>
    <scope>NUCLEOTIDE SEQUENCE [LARGE SCALE GENOMIC DNA]</scope>
    <source>
        <strain evidence="3">P4-7,KCTC 19426,CECT 7604</strain>
    </source>
</reference>
<dbReference type="STRING" id="1090615.SAMN04515671_3087"/>
<dbReference type="Pfam" id="PF01503">
    <property type="entry name" value="PRA-PH"/>
    <property type="match status" value="1"/>
</dbReference>
<dbReference type="EMBL" id="LT629710">
    <property type="protein sequence ID" value="SDP16306.1"/>
    <property type="molecule type" value="Genomic_DNA"/>
</dbReference>
<evidence type="ECO:0000256" key="1">
    <source>
        <dbReference type="SAM" id="MobiDB-lite"/>
    </source>
</evidence>
<proteinExistence type="predicted"/>